<name>A0A811UFG0_CERCA</name>
<dbReference type="AlphaFoldDB" id="A0A811UFG0"/>
<protein>
    <submittedName>
        <fullName evidence="1">(Mediterranean fruit fly) hypothetical protein</fullName>
    </submittedName>
</protein>
<accession>A0A811UFG0</accession>
<keyword evidence="2" id="KW-1185">Reference proteome</keyword>
<evidence type="ECO:0000313" key="1">
    <source>
        <dbReference type="EMBL" id="CAD6996756.1"/>
    </source>
</evidence>
<organism evidence="1 2">
    <name type="scientific">Ceratitis capitata</name>
    <name type="common">Mediterranean fruit fly</name>
    <name type="synonym">Tephritis capitata</name>
    <dbReference type="NCBI Taxonomy" id="7213"/>
    <lineage>
        <taxon>Eukaryota</taxon>
        <taxon>Metazoa</taxon>
        <taxon>Ecdysozoa</taxon>
        <taxon>Arthropoda</taxon>
        <taxon>Hexapoda</taxon>
        <taxon>Insecta</taxon>
        <taxon>Pterygota</taxon>
        <taxon>Neoptera</taxon>
        <taxon>Endopterygota</taxon>
        <taxon>Diptera</taxon>
        <taxon>Brachycera</taxon>
        <taxon>Muscomorpha</taxon>
        <taxon>Tephritoidea</taxon>
        <taxon>Tephritidae</taxon>
        <taxon>Ceratitis</taxon>
        <taxon>Ceratitis</taxon>
    </lineage>
</organism>
<sequence>MKDKNEKFIVRNFFDVFGRFPDVVAQVYTQKLSPGSVVPDKSQDFARQKLICEVKSQSQFLLNLRRWCETEAVSHTPIAAAAAAAGCKKNR</sequence>
<comment type="caution">
    <text evidence="1">The sequence shown here is derived from an EMBL/GenBank/DDBJ whole genome shotgun (WGS) entry which is preliminary data.</text>
</comment>
<proteinExistence type="predicted"/>
<dbReference type="Proteomes" id="UP000606786">
    <property type="component" value="Unassembled WGS sequence"/>
</dbReference>
<reference evidence="1" key="1">
    <citation type="submission" date="2020-11" db="EMBL/GenBank/DDBJ databases">
        <authorList>
            <person name="Whitehead M."/>
        </authorList>
    </citation>
    <scope>NUCLEOTIDE SEQUENCE</scope>
    <source>
        <strain evidence="1">EGII</strain>
    </source>
</reference>
<evidence type="ECO:0000313" key="2">
    <source>
        <dbReference type="Proteomes" id="UP000606786"/>
    </source>
</evidence>
<dbReference type="EMBL" id="CAJHJT010000012">
    <property type="protein sequence ID" value="CAD6996756.1"/>
    <property type="molecule type" value="Genomic_DNA"/>
</dbReference>
<gene>
    <name evidence="1" type="ORF">CCAP1982_LOCUS5435</name>
</gene>